<organism evidence="1 2">
    <name type="scientific">Sphingomonas crocodyli</name>
    <dbReference type="NCBI Taxonomy" id="1979270"/>
    <lineage>
        <taxon>Bacteria</taxon>
        <taxon>Pseudomonadati</taxon>
        <taxon>Pseudomonadota</taxon>
        <taxon>Alphaproteobacteria</taxon>
        <taxon>Sphingomonadales</taxon>
        <taxon>Sphingomonadaceae</taxon>
        <taxon>Sphingomonas</taxon>
    </lineage>
</organism>
<dbReference type="AlphaFoldDB" id="A0A437LYH3"/>
<evidence type="ECO:0000313" key="2">
    <source>
        <dbReference type="Proteomes" id="UP000282971"/>
    </source>
</evidence>
<protein>
    <recommendedName>
        <fullName evidence="3">DUF1488 family protein</fullName>
    </recommendedName>
</protein>
<dbReference type="Proteomes" id="UP000282971">
    <property type="component" value="Unassembled WGS sequence"/>
</dbReference>
<sequence length="80" mass="9311">MQNVTFQFTLPDHRSLSAQIRERELVKVFGSRGDLSPDDFFNVHRRTVEAAARRKATHMTKRPRETVSLTAVDFRHCARL</sequence>
<evidence type="ECO:0000313" key="1">
    <source>
        <dbReference type="EMBL" id="RVT90489.1"/>
    </source>
</evidence>
<dbReference type="RefSeq" id="WP_127745748.1">
    <property type="nucleotide sequence ID" value="NZ_SACN01000003.1"/>
</dbReference>
<keyword evidence="2" id="KW-1185">Reference proteome</keyword>
<evidence type="ECO:0008006" key="3">
    <source>
        <dbReference type="Google" id="ProtNLM"/>
    </source>
</evidence>
<gene>
    <name evidence="1" type="ORF">EOD43_19765</name>
</gene>
<dbReference type="EMBL" id="SACN01000003">
    <property type="protein sequence ID" value="RVT90489.1"/>
    <property type="molecule type" value="Genomic_DNA"/>
</dbReference>
<name>A0A437LYH3_9SPHN</name>
<comment type="caution">
    <text evidence="1">The sequence shown here is derived from an EMBL/GenBank/DDBJ whole genome shotgun (WGS) entry which is preliminary data.</text>
</comment>
<reference evidence="1 2" key="1">
    <citation type="submission" date="2019-01" db="EMBL/GenBank/DDBJ databases">
        <authorList>
            <person name="Chen W.-M."/>
        </authorList>
    </citation>
    <scope>NUCLEOTIDE SEQUENCE [LARGE SCALE GENOMIC DNA]</scope>
    <source>
        <strain evidence="1 2">CCP-7</strain>
    </source>
</reference>
<proteinExistence type="predicted"/>
<accession>A0A437LYH3</accession>